<dbReference type="InterPro" id="IPR011701">
    <property type="entry name" value="MFS"/>
</dbReference>
<feature type="transmembrane region" description="Helical" evidence="8">
    <location>
        <begin position="240"/>
        <end position="259"/>
    </location>
</feature>
<dbReference type="InterPro" id="IPR036259">
    <property type="entry name" value="MFS_trans_sf"/>
</dbReference>
<dbReference type="PROSITE" id="PS00216">
    <property type="entry name" value="SUGAR_TRANSPORT_1"/>
    <property type="match status" value="1"/>
</dbReference>
<keyword evidence="7 8" id="KW-0472">Membrane</keyword>
<feature type="domain" description="Major facilitator superfamily (MFS) profile" evidence="9">
    <location>
        <begin position="1"/>
        <end position="384"/>
    </location>
</feature>
<evidence type="ECO:0000256" key="2">
    <source>
        <dbReference type="ARBA" id="ARBA00006236"/>
    </source>
</evidence>
<organism evidence="10 11">
    <name type="scientific">Actinocorallia libanotica</name>
    <dbReference type="NCBI Taxonomy" id="46162"/>
    <lineage>
        <taxon>Bacteria</taxon>
        <taxon>Bacillati</taxon>
        <taxon>Actinomycetota</taxon>
        <taxon>Actinomycetes</taxon>
        <taxon>Streptosporangiales</taxon>
        <taxon>Thermomonosporaceae</taxon>
        <taxon>Actinocorallia</taxon>
    </lineage>
</organism>
<evidence type="ECO:0000256" key="3">
    <source>
        <dbReference type="ARBA" id="ARBA00022448"/>
    </source>
</evidence>
<feature type="transmembrane region" description="Helical" evidence="8">
    <location>
        <begin position="298"/>
        <end position="318"/>
    </location>
</feature>
<comment type="subcellular location">
    <subcellularLocation>
        <location evidence="1">Cell membrane</location>
        <topology evidence="1">Multi-pass membrane protein</topology>
    </subcellularLocation>
</comment>
<sequence>MLGALTAIAPLTTDMYIPALPSMGEALDAGSSSIQLTLTSFLAGLILGQVVAGPVSDGLGRRGLLIGGMIGFAVTSLLCAVAPDAETLIAVRFLQGATGAVGMVLARAIITDRFHGRDIPRYFAILSQILGVAPVVAPVIGGGILAVSTWRAVFFALTLVGVLLLVSVLLKVPETLPPERRRKDGLAGTFRAMGRLACDRAFLGYALVMACASASLFAYISGSSFVFQNLHGTSSTVYSLIFASNAVGMLVAGALFGRLSSRRPVNLLLTAATVLSLLGAAAQAAITAAAGETLAGTWITLFLAVGGIGMLFPAAMTLGQTLGRAAPGAASALMGGLQFLFGALVSPLVGLFGESSSLPMALIMLASMLLAALALLTLARPWLRQGEVTAGGH</sequence>
<name>A0ABN1RPE5_9ACTN</name>
<dbReference type="SUPFAM" id="SSF103473">
    <property type="entry name" value="MFS general substrate transporter"/>
    <property type="match status" value="1"/>
</dbReference>
<feature type="transmembrane region" description="Helical" evidence="8">
    <location>
        <begin position="152"/>
        <end position="172"/>
    </location>
</feature>
<dbReference type="PANTHER" id="PTHR23502:SF132">
    <property type="entry name" value="POLYAMINE TRANSPORTER 2-RELATED"/>
    <property type="match status" value="1"/>
</dbReference>
<evidence type="ECO:0000259" key="9">
    <source>
        <dbReference type="PROSITE" id="PS50850"/>
    </source>
</evidence>
<evidence type="ECO:0000256" key="4">
    <source>
        <dbReference type="ARBA" id="ARBA00022475"/>
    </source>
</evidence>
<dbReference type="Pfam" id="PF07690">
    <property type="entry name" value="MFS_1"/>
    <property type="match status" value="1"/>
</dbReference>
<keyword evidence="6 8" id="KW-1133">Transmembrane helix</keyword>
<evidence type="ECO:0000256" key="7">
    <source>
        <dbReference type="ARBA" id="ARBA00023136"/>
    </source>
</evidence>
<protein>
    <submittedName>
        <fullName evidence="10">Multidrug effflux MFS transporter</fullName>
    </submittedName>
</protein>
<accession>A0ABN1RPE5</accession>
<feature type="transmembrane region" description="Helical" evidence="8">
    <location>
        <begin position="34"/>
        <end position="52"/>
    </location>
</feature>
<proteinExistence type="inferred from homology"/>
<evidence type="ECO:0000313" key="11">
    <source>
        <dbReference type="Proteomes" id="UP001500665"/>
    </source>
</evidence>
<keyword evidence="3" id="KW-0813">Transport</keyword>
<dbReference type="NCBIfam" id="TIGR00710">
    <property type="entry name" value="efflux_Bcr_CflA"/>
    <property type="match status" value="1"/>
</dbReference>
<dbReference type="CDD" id="cd17320">
    <property type="entry name" value="MFS_MdfA_MDR_like"/>
    <property type="match status" value="1"/>
</dbReference>
<keyword evidence="5 8" id="KW-0812">Transmembrane</keyword>
<evidence type="ECO:0000313" key="10">
    <source>
        <dbReference type="EMBL" id="GAA0961112.1"/>
    </source>
</evidence>
<evidence type="ECO:0000256" key="1">
    <source>
        <dbReference type="ARBA" id="ARBA00004651"/>
    </source>
</evidence>
<dbReference type="Gene3D" id="1.20.1720.10">
    <property type="entry name" value="Multidrug resistance protein D"/>
    <property type="match status" value="1"/>
</dbReference>
<feature type="transmembrane region" description="Helical" evidence="8">
    <location>
        <begin position="64"/>
        <end position="83"/>
    </location>
</feature>
<reference evidence="10 11" key="1">
    <citation type="journal article" date="2019" name="Int. J. Syst. Evol. Microbiol.">
        <title>The Global Catalogue of Microorganisms (GCM) 10K type strain sequencing project: providing services to taxonomists for standard genome sequencing and annotation.</title>
        <authorList>
            <consortium name="The Broad Institute Genomics Platform"/>
            <consortium name="The Broad Institute Genome Sequencing Center for Infectious Disease"/>
            <person name="Wu L."/>
            <person name="Ma J."/>
        </authorList>
    </citation>
    <scope>NUCLEOTIDE SEQUENCE [LARGE SCALE GENOMIC DNA]</scope>
    <source>
        <strain evidence="10 11">JCM 10696</strain>
    </source>
</reference>
<comment type="similarity">
    <text evidence="2">Belongs to the major facilitator superfamily. Bcr/CmlA family.</text>
</comment>
<evidence type="ECO:0000256" key="5">
    <source>
        <dbReference type="ARBA" id="ARBA00022692"/>
    </source>
</evidence>
<feature type="transmembrane region" description="Helical" evidence="8">
    <location>
        <begin position="266"/>
        <end position="286"/>
    </location>
</feature>
<evidence type="ECO:0000256" key="6">
    <source>
        <dbReference type="ARBA" id="ARBA00022989"/>
    </source>
</evidence>
<dbReference type="EMBL" id="BAAAHH010000025">
    <property type="protein sequence ID" value="GAA0961112.1"/>
    <property type="molecule type" value="Genomic_DNA"/>
</dbReference>
<dbReference type="InterPro" id="IPR004812">
    <property type="entry name" value="Efflux_drug-R_Bcr/CmlA"/>
</dbReference>
<dbReference type="Proteomes" id="UP001500665">
    <property type="component" value="Unassembled WGS sequence"/>
</dbReference>
<feature type="transmembrane region" description="Helical" evidence="8">
    <location>
        <begin position="122"/>
        <end position="146"/>
    </location>
</feature>
<feature type="transmembrane region" description="Helical" evidence="8">
    <location>
        <begin position="201"/>
        <end position="220"/>
    </location>
</feature>
<comment type="caution">
    <text evidence="10">The sequence shown here is derived from an EMBL/GenBank/DDBJ whole genome shotgun (WGS) entry which is preliminary data.</text>
</comment>
<keyword evidence="11" id="KW-1185">Reference proteome</keyword>
<dbReference type="PANTHER" id="PTHR23502">
    <property type="entry name" value="MAJOR FACILITATOR SUPERFAMILY"/>
    <property type="match status" value="1"/>
</dbReference>
<dbReference type="InterPro" id="IPR005829">
    <property type="entry name" value="Sugar_transporter_CS"/>
</dbReference>
<dbReference type="PROSITE" id="PS50850">
    <property type="entry name" value="MFS"/>
    <property type="match status" value="1"/>
</dbReference>
<feature type="transmembrane region" description="Helical" evidence="8">
    <location>
        <begin position="89"/>
        <end position="110"/>
    </location>
</feature>
<feature type="transmembrane region" description="Helical" evidence="8">
    <location>
        <begin position="358"/>
        <end position="379"/>
    </location>
</feature>
<feature type="transmembrane region" description="Helical" evidence="8">
    <location>
        <begin position="330"/>
        <end position="352"/>
    </location>
</feature>
<keyword evidence="4" id="KW-1003">Cell membrane</keyword>
<gene>
    <name evidence="10" type="ORF">GCM10009550_53200</name>
</gene>
<dbReference type="InterPro" id="IPR020846">
    <property type="entry name" value="MFS_dom"/>
</dbReference>
<evidence type="ECO:0000256" key="8">
    <source>
        <dbReference type="SAM" id="Phobius"/>
    </source>
</evidence>